<dbReference type="CDD" id="cd02696">
    <property type="entry name" value="MurNAc-LAA"/>
    <property type="match status" value="1"/>
</dbReference>
<dbReference type="Pfam" id="PF01520">
    <property type="entry name" value="Amidase_3"/>
    <property type="match status" value="1"/>
</dbReference>
<dbReference type="EMBL" id="JAHLFQ010000181">
    <property type="protein sequence ID" value="MBU3804650.1"/>
    <property type="molecule type" value="Genomic_DNA"/>
</dbReference>
<dbReference type="SMART" id="SM00646">
    <property type="entry name" value="Ami_3"/>
    <property type="match status" value="1"/>
</dbReference>
<reference evidence="3" key="1">
    <citation type="journal article" date="2021" name="PeerJ">
        <title>Extensive microbial diversity within the chicken gut microbiome revealed by metagenomics and culture.</title>
        <authorList>
            <person name="Gilroy R."/>
            <person name="Ravi A."/>
            <person name="Getino M."/>
            <person name="Pursley I."/>
            <person name="Horton D.L."/>
            <person name="Alikhan N.F."/>
            <person name="Baker D."/>
            <person name="Gharbi K."/>
            <person name="Hall N."/>
            <person name="Watson M."/>
            <person name="Adriaenssens E.M."/>
            <person name="Foster-Nyarko E."/>
            <person name="Jarju S."/>
            <person name="Secka A."/>
            <person name="Antonio M."/>
            <person name="Oren A."/>
            <person name="Chaudhuri R.R."/>
            <person name="La Ragione R."/>
            <person name="Hildebrand F."/>
            <person name="Pallen M.J."/>
        </authorList>
    </citation>
    <scope>NUCLEOTIDE SEQUENCE</scope>
    <source>
        <strain evidence="3">B5-657</strain>
    </source>
</reference>
<evidence type="ECO:0000256" key="1">
    <source>
        <dbReference type="ARBA" id="ARBA00022801"/>
    </source>
</evidence>
<name>A0A9E2NLS1_9FIRM</name>
<evidence type="ECO:0000313" key="3">
    <source>
        <dbReference type="EMBL" id="MBU3804650.1"/>
    </source>
</evidence>
<dbReference type="GO" id="GO:0030288">
    <property type="term" value="C:outer membrane-bounded periplasmic space"/>
    <property type="evidence" value="ECO:0007669"/>
    <property type="project" value="TreeGrafter"/>
</dbReference>
<dbReference type="PANTHER" id="PTHR30404:SF0">
    <property type="entry name" value="N-ACETYLMURAMOYL-L-ALANINE AMIDASE AMIC"/>
    <property type="match status" value="1"/>
</dbReference>
<proteinExistence type="predicted"/>
<protein>
    <submittedName>
        <fullName evidence="3">N-acetylmuramoyl-L-alanine amidase</fullName>
    </submittedName>
</protein>
<reference evidence="3" key="2">
    <citation type="submission" date="2021-04" db="EMBL/GenBank/DDBJ databases">
        <authorList>
            <person name="Gilroy R."/>
        </authorList>
    </citation>
    <scope>NUCLEOTIDE SEQUENCE</scope>
    <source>
        <strain evidence="3">B5-657</strain>
    </source>
</reference>
<dbReference type="InterPro" id="IPR002508">
    <property type="entry name" value="MurNAc-LAA_cat"/>
</dbReference>
<dbReference type="GO" id="GO:0009253">
    <property type="term" value="P:peptidoglycan catabolic process"/>
    <property type="evidence" value="ECO:0007669"/>
    <property type="project" value="InterPro"/>
</dbReference>
<evidence type="ECO:0000313" key="4">
    <source>
        <dbReference type="Proteomes" id="UP000824229"/>
    </source>
</evidence>
<dbReference type="SUPFAM" id="SSF53187">
    <property type="entry name" value="Zn-dependent exopeptidases"/>
    <property type="match status" value="1"/>
</dbReference>
<feature type="domain" description="MurNAc-LAA" evidence="2">
    <location>
        <begin position="1"/>
        <end position="92"/>
    </location>
</feature>
<gene>
    <name evidence="3" type="ORF">H9872_07830</name>
</gene>
<dbReference type="InterPro" id="IPR050695">
    <property type="entry name" value="N-acetylmuramoyl_amidase_3"/>
</dbReference>
<dbReference type="AlphaFoldDB" id="A0A9E2NLS1"/>
<sequence length="98" mass="10673">ASISGTETLYFPSTTDTRGKAIAQLVQNAIVNNCGMINRGIKARSDLYVLRTTNMPAILIETGFLTNASDASRINTSSFINLWSRAVYNAIVEGFKLI</sequence>
<feature type="non-terminal residue" evidence="3">
    <location>
        <position position="1"/>
    </location>
</feature>
<organism evidence="3 4">
    <name type="scientific">Candidatus Cellulosilyticum pullistercoris</name>
    <dbReference type="NCBI Taxonomy" id="2838521"/>
    <lineage>
        <taxon>Bacteria</taxon>
        <taxon>Bacillati</taxon>
        <taxon>Bacillota</taxon>
        <taxon>Clostridia</taxon>
        <taxon>Lachnospirales</taxon>
        <taxon>Cellulosilyticaceae</taxon>
        <taxon>Cellulosilyticum</taxon>
    </lineage>
</organism>
<accession>A0A9E2NLS1</accession>
<dbReference type="GO" id="GO:0008745">
    <property type="term" value="F:N-acetylmuramoyl-L-alanine amidase activity"/>
    <property type="evidence" value="ECO:0007669"/>
    <property type="project" value="InterPro"/>
</dbReference>
<dbReference type="PANTHER" id="PTHR30404">
    <property type="entry name" value="N-ACETYLMURAMOYL-L-ALANINE AMIDASE"/>
    <property type="match status" value="1"/>
</dbReference>
<evidence type="ECO:0000259" key="2">
    <source>
        <dbReference type="SMART" id="SM00646"/>
    </source>
</evidence>
<dbReference type="Gene3D" id="3.40.630.40">
    <property type="entry name" value="Zn-dependent exopeptidases"/>
    <property type="match status" value="1"/>
</dbReference>
<keyword evidence="1" id="KW-0378">Hydrolase</keyword>
<dbReference type="Proteomes" id="UP000824229">
    <property type="component" value="Unassembled WGS sequence"/>
</dbReference>
<comment type="caution">
    <text evidence="3">The sequence shown here is derived from an EMBL/GenBank/DDBJ whole genome shotgun (WGS) entry which is preliminary data.</text>
</comment>